<sequence>MEHHVQISVLHYAKIPDVEIC</sequence>
<name>I3SFT1_LOTJA</name>
<reference evidence="1" key="1">
    <citation type="submission" date="2012-05" db="EMBL/GenBank/DDBJ databases">
        <authorList>
            <person name="Krishnakumar V."/>
            <person name="Cheung F."/>
            <person name="Xiao Y."/>
            <person name="Chan A."/>
            <person name="Moskal W.A."/>
            <person name="Town C.D."/>
        </authorList>
    </citation>
    <scope>NUCLEOTIDE SEQUENCE</scope>
</reference>
<proteinExistence type="evidence at transcript level"/>
<organism evidence="1">
    <name type="scientific">Lotus japonicus</name>
    <name type="common">Lotus corniculatus var. japonicus</name>
    <dbReference type="NCBI Taxonomy" id="34305"/>
    <lineage>
        <taxon>Eukaryota</taxon>
        <taxon>Viridiplantae</taxon>
        <taxon>Streptophyta</taxon>
        <taxon>Embryophyta</taxon>
        <taxon>Tracheophyta</taxon>
        <taxon>Spermatophyta</taxon>
        <taxon>Magnoliopsida</taxon>
        <taxon>eudicotyledons</taxon>
        <taxon>Gunneridae</taxon>
        <taxon>Pentapetalae</taxon>
        <taxon>rosids</taxon>
        <taxon>fabids</taxon>
        <taxon>Fabales</taxon>
        <taxon>Fabaceae</taxon>
        <taxon>Papilionoideae</taxon>
        <taxon>50 kb inversion clade</taxon>
        <taxon>NPAAA clade</taxon>
        <taxon>Hologalegina</taxon>
        <taxon>robinioid clade</taxon>
        <taxon>Loteae</taxon>
        <taxon>Lotus</taxon>
    </lineage>
</organism>
<dbReference type="EMBL" id="BT139328">
    <property type="protein sequence ID" value="AFK39123.1"/>
    <property type="molecule type" value="mRNA"/>
</dbReference>
<evidence type="ECO:0000313" key="1">
    <source>
        <dbReference type="EMBL" id="AFK39123.1"/>
    </source>
</evidence>
<dbReference type="AlphaFoldDB" id="I3SFT1"/>
<protein>
    <submittedName>
        <fullName evidence="1">Uncharacterized protein</fullName>
    </submittedName>
</protein>
<accession>I3SFT1</accession>